<dbReference type="Proteomes" id="UP000199630">
    <property type="component" value="Unassembled WGS sequence"/>
</dbReference>
<dbReference type="InterPro" id="IPR007848">
    <property type="entry name" value="Small_mtfrase_dom"/>
</dbReference>
<dbReference type="RefSeq" id="WP_245781230.1">
    <property type="nucleotide sequence ID" value="NZ_FORH01000006.1"/>
</dbReference>
<accession>A0A1I3UL48</accession>
<dbReference type="CDD" id="cd02440">
    <property type="entry name" value="AdoMet_MTases"/>
    <property type="match status" value="1"/>
</dbReference>
<proteinExistence type="predicted"/>
<evidence type="ECO:0000256" key="1">
    <source>
        <dbReference type="ARBA" id="ARBA00022603"/>
    </source>
</evidence>
<dbReference type="PROSITE" id="PS00092">
    <property type="entry name" value="N6_MTASE"/>
    <property type="match status" value="1"/>
</dbReference>
<dbReference type="Pfam" id="PF05175">
    <property type="entry name" value="MTS"/>
    <property type="match status" value="1"/>
</dbReference>
<sequence>MSTAEAEPGSELSRDAFLGGRLHLWQPRMGYRAGVDPVLLAAATPARHGQSVLELGCGAGAASLCLATRVSGLELTGVELQSFYAELARRNAAENNVAMQVVAADLQHLPGDLRARSFDHVIANPPYYERHRSTAAADAGRDVALAGETPLGNWVDVAARRLKPKAYLTMIQKADRLPDLITALAALDGRLGSIRVRPIQPREGRVAELVIVQARKGGRAGFVLESALIMHEGLRHEHDGESYRAQVATILRDGGELPWSS</sequence>
<evidence type="ECO:0000256" key="2">
    <source>
        <dbReference type="ARBA" id="ARBA00022691"/>
    </source>
</evidence>
<feature type="domain" description="Methyltransferase small" evidence="3">
    <location>
        <begin position="39"/>
        <end position="161"/>
    </location>
</feature>
<dbReference type="PANTHER" id="PTHR47739">
    <property type="entry name" value="TRNA1(VAL) (ADENINE(37)-N6)-METHYLTRANSFERASE"/>
    <property type="match status" value="1"/>
</dbReference>
<dbReference type="InterPro" id="IPR029063">
    <property type="entry name" value="SAM-dependent_MTases_sf"/>
</dbReference>
<keyword evidence="5" id="KW-1185">Reference proteome</keyword>
<name>A0A1I3UL48_9RHOB</name>
<dbReference type="STRING" id="588602.SAMN04487991_3106"/>
<dbReference type="EMBL" id="FORH01000006">
    <property type="protein sequence ID" value="SFJ83615.1"/>
    <property type="molecule type" value="Genomic_DNA"/>
</dbReference>
<dbReference type="GO" id="GO:0008757">
    <property type="term" value="F:S-adenosylmethionine-dependent methyltransferase activity"/>
    <property type="evidence" value="ECO:0007669"/>
    <property type="project" value="UniProtKB-ARBA"/>
</dbReference>
<organism evidence="4 5">
    <name type="scientific">Celeribacter neptunius</name>
    <dbReference type="NCBI Taxonomy" id="588602"/>
    <lineage>
        <taxon>Bacteria</taxon>
        <taxon>Pseudomonadati</taxon>
        <taxon>Pseudomonadota</taxon>
        <taxon>Alphaproteobacteria</taxon>
        <taxon>Rhodobacterales</taxon>
        <taxon>Roseobacteraceae</taxon>
        <taxon>Celeribacter</taxon>
    </lineage>
</organism>
<dbReference type="AlphaFoldDB" id="A0A1I3UL48"/>
<dbReference type="GO" id="GO:0032259">
    <property type="term" value="P:methylation"/>
    <property type="evidence" value="ECO:0007669"/>
    <property type="project" value="UniProtKB-KW"/>
</dbReference>
<evidence type="ECO:0000313" key="4">
    <source>
        <dbReference type="EMBL" id="SFJ83615.1"/>
    </source>
</evidence>
<dbReference type="PANTHER" id="PTHR47739:SF1">
    <property type="entry name" value="TRNA1(VAL) (ADENINE(37)-N6)-METHYLTRANSFERASE"/>
    <property type="match status" value="1"/>
</dbReference>
<reference evidence="5" key="1">
    <citation type="submission" date="2016-10" db="EMBL/GenBank/DDBJ databases">
        <authorList>
            <person name="Varghese N."/>
            <person name="Submissions S."/>
        </authorList>
    </citation>
    <scope>NUCLEOTIDE SEQUENCE [LARGE SCALE GENOMIC DNA]</scope>
    <source>
        <strain evidence="5">DSM 26471</strain>
    </source>
</reference>
<gene>
    <name evidence="4" type="ORF">SAMN04487991_3106</name>
</gene>
<dbReference type="SUPFAM" id="SSF53335">
    <property type="entry name" value="S-adenosyl-L-methionine-dependent methyltransferases"/>
    <property type="match status" value="1"/>
</dbReference>
<protein>
    <submittedName>
        <fullName evidence="4">tRNA1(Val) A37 N6-methylase TrmN6</fullName>
    </submittedName>
</protein>
<dbReference type="GO" id="GO:0008170">
    <property type="term" value="F:N-methyltransferase activity"/>
    <property type="evidence" value="ECO:0007669"/>
    <property type="project" value="UniProtKB-ARBA"/>
</dbReference>
<dbReference type="InterPro" id="IPR002052">
    <property type="entry name" value="DNA_methylase_N6_adenine_CS"/>
</dbReference>
<dbReference type="GO" id="GO:0003676">
    <property type="term" value="F:nucleic acid binding"/>
    <property type="evidence" value="ECO:0007669"/>
    <property type="project" value="InterPro"/>
</dbReference>
<keyword evidence="1 4" id="KW-0489">Methyltransferase</keyword>
<dbReference type="InterPro" id="IPR050210">
    <property type="entry name" value="tRNA_Adenine-N(6)_MTase"/>
</dbReference>
<keyword evidence="2" id="KW-0949">S-adenosyl-L-methionine</keyword>
<evidence type="ECO:0000259" key="3">
    <source>
        <dbReference type="Pfam" id="PF05175"/>
    </source>
</evidence>
<evidence type="ECO:0000313" key="5">
    <source>
        <dbReference type="Proteomes" id="UP000199630"/>
    </source>
</evidence>
<keyword evidence="1 4" id="KW-0808">Transferase</keyword>
<dbReference type="Gene3D" id="3.40.50.150">
    <property type="entry name" value="Vaccinia Virus protein VP39"/>
    <property type="match status" value="1"/>
</dbReference>